<dbReference type="STRING" id="56484.A0A1Y2F5E4"/>
<organism evidence="7 8">
    <name type="scientific">Protomyces lactucae-debilis</name>
    <dbReference type="NCBI Taxonomy" id="2754530"/>
    <lineage>
        <taxon>Eukaryota</taxon>
        <taxon>Fungi</taxon>
        <taxon>Dikarya</taxon>
        <taxon>Ascomycota</taxon>
        <taxon>Taphrinomycotina</taxon>
        <taxon>Taphrinomycetes</taxon>
        <taxon>Taphrinales</taxon>
        <taxon>Protomycetaceae</taxon>
        <taxon>Protomyces</taxon>
    </lineage>
</organism>
<proteinExistence type="inferred from homology"/>
<dbReference type="PANTHER" id="PTHR24305">
    <property type="entry name" value="CYTOCHROME P450"/>
    <property type="match status" value="1"/>
</dbReference>
<gene>
    <name evidence="7" type="ORF">BCR37DRAFT_382073</name>
</gene>
<dbReference type="EMBL" id="MCFI01000016">
    <property type="protein sequence ID" value="ORY79081.1"/>
    <property type="molecule type" value="Genomic_DNA"/>
</dbReference>
<dbReference type="PANTHER" id="PTHR24305:SF166">
    <property type="entry name" value="CYTOCHROME P450 12A4, MITOCHONDRIAL-RELATED"/>
    <property type="match status" value="1"/>
</dbReference>
<keyword evidence="6" id="KW-0560">Oxidoreductase</keyword>
<evidence type="ECO:0000256" key="2">
    <source>
        <dbReference type="ARBA" id="ARBA00010617"/>
    </source>
</evidence>
<comment type="similarity">
    <text evidence="2 6">Belongs to the cytochrome P450 family.</text>
</comment>
<keyword evidence="8" id="KW-1185">Reference proteome</keyword>
<dbReference type="GO" id="GO:0004497">
    <property type="term" value="F:monooxygenase activity"/>
    <property type="evidence" value="ECO:0007669"/>
    <property type="project" value="UniProtKB-KW"/>
</dbReference>
<dbReference type="GO" id="GO:0020037">
    <property type="term" value="F:heme binding"/>
    <property type="evidence" value="ECO:0007669"/>
    <property type="project" value="InterPro"/>
</dbReference>
<feature type="binding site" description="axial binding residue" evidence="5">
    <location>
        <position position="91"/>
    </location>
    <ligand>
        <name>heme</name>
        <dbReference type="ChEBI" id="CHEBI:30413"/>
    </ligand>
    <ligandPart>
        <name>Fe</name>
        <dbReference type="ChEBI" id="CHEBI:18248"/>
    </ligandPart>
</feature>
<comment type="cofactor">
    <cofactor evidence="1 5">
        <name>heme</name>
        <dbReference type="ChEBI" id="CHEBI:30413"/>
    </cofactor>
</comment>
<evidence type="ECO:0000256" key="4">
    <source>
        <dbReference type="ARBA" id="ARBA00023004"/>
    </source>
</evidence>
<evidence type="ECO:0000256" key="5">
    <source>
        <dbReference type="PIRSR" id="PIRSR602401-1"/>
    </source>
</evidence>
<dbReference type="GeneID" id="63786403"/>
<evidence type="ECO:0000313" key="7">
    <source>
        <dbReference type="EMBL" id="ORY79081.1"/>
    </source>
</evidence>
<dbReference type="OrthoDB" id="1470350at2759"/>
<evidence type="ECO:0000256" key="3">
    <source>
        <dbReference type="ARBA" id="ARBA00022723"/>
    </source>
</evidence>
<name>A0A1Y2F5E4_PROLT</name>
<dbReference type="InterPro" id="IPR002401">
    <property type="entry name" value="Cyt_P450_E_grp-I"/>
</dbReference>
<dbReference type="Proteomes" id="UP000193685">
    <property type="component" value="Unassembled WGS sequence"/>
</dbReference>
<comment type="caution">
    <text evidence="7">The sequence shown here is derived from an EMBL/GenBank/DDBJ whole genome shotgun (WGS) entry which is preliminary data.</text>
</comment>
<dbReference type="PRINTS" id="PR00385">
    <property type="entry name" value="P450"/>
</dbReference>
<dbReference type="InterPro" id="IPR017972">
    <property type="entry name" value="Cyt_P450_CS"/>
</dbReference>
<keyword evidence="6" id="KW-0503">Monooxygenase</keyword>
<protein>
    <submittedName>
        <fullName evidence="7">Cytochrome P450</fullName>
    </submittedName>
</protein>
<dbReference type="PROSITE" id="PS00086">
    <property type="entry name" value="CYTOCHROME_P450"/>
    <property type="match status" value="1"/>
</dbReference>
<feature type="non-terminal residue" evidence="7">
    <location>
        <position position="150"/>
    </location>
</feature>
<dbReference type="InterPro" id="IPR050121">
    <property type="entry name" value="Cytochrome_P450_monoxygenase"/>
</dbReference>
<dbReference type="PRINTS" id="PR00463">
    <property type="entry name" value="EP450I"/>
</dbReference>
<keyword evidence="5 6" id="KW-0349">Heme</keyword>
<accession>A0A1Y2F5E4</accession>
<dbReference type="Pfam" id="PF00067">
    <property type="entry name" value="p450"/>
    <property type="match status" value="1"/>
</dbReference>
<keyword evidence="4 5" id="KW-0408">Iron</keyword>
<sequence length="150" mass="16818">MEERPLLDAIIKEALRLYSAIPMTLPRVTSKALVIDGIPIPAGVKVGASAYVLHRNRIFEKPDVFEPTRWLAATPAMCRHFWPFSSGSRVCIGQHLAMLELKVLVSAMIKQVDMTLAGTCDMAQEERVSSFAMLPRGKKLNMQFTRSDRM</sequence>
<dbReference type="GO" id="GO:0016705">
    <property type="term" value="F:oxidoreductase activity, acting on paired donors, with incorporation or reduction of molecular oxygen"/>
    <property type="evidence" value="ECO:0007669"/>
    <property type="project" value="InterPro"/>
</dbReference>
<keyword evidence="3 5" id="KW-0479">Metal-binding</keyword>
<evidence type="ECO:0000313" key="8">
    <source>
        <dbReference type="Proteomes" id="UP000193685"/>
    </source>
</evidence>
<dbReference type="GO" id="GO:0005506">
    <property type="term" value="F:iron ion binding"/>
    <property type="evidence" value="ECO:0007669"/>
    <property type="project" value="InterPro"/>
</dbReference>
<dbReference type="InterPro" id="IPR001128">
    <property type="entry name" value="Cyt_P450"/>
</dbReference>
<dbReference type="SUPFAM" id="SSF48264">
    <property type="entry name" value="Cytochrome P450"/>
    <property type="match status" value="1"/>
</dbReference>
<reference evidence="7 8" key="1">
    <citation type="submission" date="2016-07" db="EMBL/GenBank/DDBJ databases">
        <title>Pervasive Adenine N6-methylation of Active Genes in Fungi.</title>
        <authorList>
            <consortium name="DOE Joint Genome Institute"/>
            <person name="Mondo S.J."/>
            <person name="Dannebaum R.O."/>
            <person name="Kuo R.C."/>
            <person name="Labutti K."/>
            <person name="Haridas S."/>
            <person name="Kuo A."/>
            <person name="Salamov A."/>
            <person name="Ahrendt S.R."/>
            <person name="Lipzen A."/>
            <person name="Sullivan W."/>
            <person name="Andreopoulos W.B."/>
            <person name="Clum A."/>
            <person name="Lindquist E."/>
            <person name="Daum C."/>
            <person name="Ramamoorthy G.K."/>
            <person name="Gryganskyi A."/>
            <person name="Culley D."/>
            <person name="Magnuson J.K."/>
            <person name="James T.Y."/>
            <person name="O'Malley M.A."/>
            <person name="Stajich J.E."/>
            <person name="Spatafora J.W."/>
            <person name="Visel A."/>
            <person name="Grigoriev I.V."/>
        </authorList>
    </citation>
    <scope>NUCLEOTIDE SEQUENCE [LARGE SCALE GENOMIC DNA]</scope>
    <source>
        <strain evidence="7 8">12-1054</strain>
    </source>
</reference>
<dbReference type="RefSeq" id="XP_040723713.1">
    <property type="nucleotide sequence ID" value="XM_040869804.1"/>
</dbReference>
<dbReference type="AlphaFoldDB" id="A0A1Y2F5E4"/>
<evidence type="ECO:0000256" key="6">
    <source>
        <dbReference type="RuleBase" id="RU000461"/>
    </source>
</evidence>
<evidence type="ECO:0000256" key="1">
    <source>
        <dbReference type="ARBA" id="ARBA00001971"/>
    </source>
</evidence>
<dbReference type="InterPro" id="IPR036396">
    <property type="entry name" value="Cyt_P450_sf"/>
</dbReference>
<dbReference type="Gene3D" id="1.10.630.10">
    <property type="entry name" value="Cytochrome P450"/>
    <property type="match status" value="1"/>
</dbReference>
<dbReference type="OMA" id="RIIFARL"/>